<dbReference type="EMBL" id="JACHCA010000015">
    <property type="protein sequence ID" value="MBB6130458.1"/>
    <property type="molecule type" value="Genomic_DNA"/>
</dbReference>
<reference evidence="2 3" key="1">
    <citation type="submission" date="2020-08" db="EMBL/GenBank/DDBJ databases">
        <title>Genomic Encyclopedia of Type Strains, Phase IV (KMG-V): Genome sequencing to study the core and pangenomes of soil and plant-associated prokaryotes.</title>
        <authorList>
            <person name="Whitman W."/>
        </authorList>
    </citation>
    <scope>NUCLEOTIDE SEQUENCE [LARGE SCALE GENOMIC DNA]</scope>
    <source>
        <strain evidence="2 3">MP601</strain>
    </source>
</reference>
<feature type="chain" id="PRO_5032495201" evidence="1">
    <location>
        <begin position="23"/>
        <end position="74"/>
    </location>
</feature>
<accession>A0A841JNZ5</accession>
<dbReference type="AlphaFoldDB" id="A0A841JNZ5"/>
<organism evidence="2 3">
    <name type="scientific">Mucilaginibacter lappiensis</name>
    <dbReference type="NCBI Taxonomy" id="354630"/>
    <lineage>
        <taxon>Bacteria</taxon>
        <taxon>Pseudomonadati</taxon>
        <taxon>Bacteroidota</taxon>
        <taxon>Sphingobacteriia</taxon>
        <taxon>Sphingobacteriales</taxon>
        <taxon>Sphingobacteriaceae</taxon>
        <taxon>Mucilaginibacter</taxon>
    </lineage>
</organism>
<keyword evidence="2" id="KW-0449">Lipoprotein</keyword>
<evidence type="ECO:0000313" key="3">
    <source>
        <dbReference type="Proteomes" id="UP000548326"/>
    </source>
</evidence>
<feature type="signal peptide" evidence="1">
    <location>
        <begin position="1"/>
        <end position="22"/>
    </location>
</feature>
<comment type="caution">
    <text evidence="2">The sequence shown here is derived from an EMBL/GenBank/DDBJ whole genome shotgun (WGS) entry which is preliminary data.</text>
</comment>
<proteinExistence type="predicted"/>
<name>A0A841JNZ5_9SPHI</name>
<evidence type="ECO:0000313" key="2">
    <source>
        <dbReference type="EMBL" id="MBB6130458.1"/>
    </source>
</evidence>
<evidence type="ECO:0000256" key="1">
    <source>
        <dbReference type="SAM" id="SignalP"/>
    </source>
</evidence>
<keyword evidence="1" id="KW-0732">Signal</keyword>
<gene>
    <name evidence="2" type="ORF">HDF22_004598</name>
</gene>
<protein>
    <submittedName>
        <fullName evidence="2">Putative small lipoprotein YifL</fullName>
    </submittedName>
</protein>
<dbReference type="Proteomes" id="UP000548326">
    <property type="component" value="Unassembled WGS sequence"/>
</dbReference>
<sequence length="74" mass="7184">MKNSIKTGLAALVIAISFSACGGHASKTPADSAKTSATKIDSAKIDSAKTLAADSATAAAADSATAVLSDSTKK</sequence>
<dbReference type="RefSeq" id="WP_183589249.1">
    <property type="nucleotide sequence ID" value="NZ_JACHCA010000015.1"/>
</dbReference>
<dbReference type="PROSITE" id="PS51257">
    <property type="entry name" value="PROKAR_LIPOPROTEIN"/>
    <property type="match status" value="1"/>
</dbReference>